<dbReference type="PANTHER" id="PTHR37304:SF1">
    <property type="entry name" value="MEMBRANE PROTEIN"/>
    <property type="match status" value="1"/>
</dbReference>
<dbReference type="PANTHER" id="PTHR37304">
    <property type="entry name" value="MEMBRANE PROTEIN-RELATED"/>
    <property type="match status" value="1"/>
</dbReference>
<dbReference type="Proteomes" id="UP001589776">
    <property type="component" value="Unassembled WGS sequence"/>
</dbReference>
<dbReference type="InterPro" id="IPR007211">
    <property type="entry name" value="DUF378"/>
</dbReference>
<keyword evidence="3" id="KW-1185">Reference proteome</keyword>
<comment type="caution">
    <text evidence="2">The sequence shown here is derived from an EMBL/GenBank/DDBJ whole genome shotgun (WGS) entry which is preliminary data.</text>
</comment>
<reference evidence="2 3" key="1">
    <citation type="submission" date="2024-09" db="EMBL/GenBank/DDBJ databases">
        <authorList>
            <person name="Sun Q."/>
            <person name="Mori K."/>
        </authorList>
    </citation>
    <scope>NUCLEOTIDE SEQUENCE [LARGE SCALE GENOMIC DNA]</scope>
    <source>
        <strain evidence="2 3">CCM 7759</strain>
    </source>
</reference>
<dbReference type="RefSeq" id="WP_377468328.1">
    <property type="nucleotide sequence ID" value="NZ_JBHLWN010000014.1"/>
</dbReference>
<dbReference type="Pfam" id="PF04070">
    <property type="entry name" value="DUF378"/>
    <property type="match status" value="1"/>
</dbReference>
<name>A0ABV6DFE0_9BACL</name>
<evidence type="ECO:0000313" key="3">
    <source>
        <dbReference type="Proteomes" id="UP001589776"/>
    </source>
</evidence>
<gene>
    <name evidence="2" type="ORF">ACFFK0_02615</name>
</gene>
<keyword evidence="1" id="KW-1133">Transmembrane helix</keyword>
<accession>A0ABV6DFE0</accession>
<feature type="transmembrane region" description="Helical" evidence="1">
    <location>
        <begin position="45"/>
        <end position="62"/>
    </location>
</feature>
<dbReference type="EMBL" id="JBHLWN010000014">
    <property type="protein sequence ID" value="MFC0211353.1"/>
    <property type="molecule type" value="Genomic_DNA"/>
</dbReference>
<keyword evidence="1" id="KW-0472">Membrane</keyword>
<proteinExistence type="predicted"/>
<evidence type="ECO:0000313" key="2">
    <source>
        <dbReference type="EMBL" id="MFC0211353.1"/>
    </source>
</evidence>
<protein>
    <submittedName>
        <fullName evidence="2">DUF378 domain-containing protein</fullName>
    </submittedName>
</protein>
<keyword evidence="1" id="KW-0812">Transmembrane</keyword>
<organism evidence="2 3">
    <name type="scientific">Paenibacillus chartarius</name>
    <dbReference type="NCBI Taxonomy" id="747481"/>
    <lineage>
        <taxon>Bacteria</taxon>
        <taxon>Bacillati</taxon>
        <taxon>Bacillota</taxon>
        <taxon>Bacilli</taxon>
        <taxon>Bacillales</taxon>
        <taxon>Paenibacillaceae</taxon>
        <taxon>Paenibacillus</taxon>
    </lineage>
</organism>
<sequence length="70" mass="7941">MGKIALTLVIIGALNWLLVGLFEWDLVAALLGGDYHRESSWFSRIVYIVVGLCGLYCLKYLFMDESRART</sequence>
<evidence type="ECO:0000256" key="1">
    <source>
        <dbReference type="SAM" id="Phobius"/>
    </source>
</evidence>